<dbReference type="PANTHER" id="PTHR15963">
    <property type="entry name" value="GENERAL RECEPTOR FOR PHOSPHOINOSITIDES 1-ASSOCIATED SCAFFOLD PROTEIN-RELATED"/>
    <property type="match status" value="1"/>
</dbReference>
<dbReference type="GO" id="GO:0005737">
    <property type="term" value="C:cytoplasm"/>
    <property type="evidence" value="ECO:0007669"/>
    <property type="project" value="UniProtKB-SubCell"/>
</dbReference>
<evidence type="ECO:0000256" key="1">
    <source>
        <dbReference type="ARBA" id="ARBA00004496"/>
    </source>
</evidence>
<dbReference type="InterPro" id="IPR036034">
    <property type="entry name" value="PDZ_sf"/>
</dbReference>
<dbReference type="PANTHER" id="PTHR15963:SF5">
    <property type="entry name" value="SHORT SPINDLE 6, ISOFORM A"/>
    <property type="match status" value="1"/>
</dbReference>
<evidence type="ECO:0000313" key="6">
    <source>
        <dbReference type="WBParaSite" id="TMUE_1000005498.1"/>
    </source>
</evidence>
<dbReference type="AlphaFoldDB" id="A0A5S6QE47"/>
<dbReference type="Gene3D" id="2.30.42.10">
    <property type="match status" value="1"/>
</dbReference>
<dbReference type="STRING" id="70415.A0A5S6QE47"/>
<keyword evidence="2" id="KW-0963">Cytoplasm</keyword>
<dbReference type="Proteomes" id="UP000046395">
    <property type="component" value="Unassembled WGS sequence"/>
</dbReference>
<dbReference type="InterPro" id="IPR001478">
    <property type="entry name" value="PDZ"/>
</dbReference>
<evidence type="ECO:0000256" key="2">
    <source>
        <dbReference type="ARBA" id="ARBA00022490"/>
    </source>
</evidence>
<feature type="region of interest" description="Disordered" evidence="3">
    <location>
        <begin position="356"/>
        <end position="392"/>
    </location>
</feature>
<dbReference type="SUPFAM" id="SSF50156">
    <property type="entry name" value="PDZ domain-like"/>
    <property type="match status" value="1"/>
</dbReference>
<sequence length="392" mass="44270">MRATKIVYAQAALPDYHSRCESIIPNGASFRGSDRVHIFRRVVIAENCDDDPMKSAPSSTGTSALTDERLSGRRDFNLSAVPHPLKFLRISRSNSSSRPWQHIVSRLSSRSQSEQCLSKSRRYQDPSERTAVQSRFHQCAGTCPSACFLPFCKMRRNIVIPKRRDGMFGFTLQSYVFERLKYKTLERTTYVDHVAIDSPSFDAGLRCGDIILSINGTDVHNFTHQELIKKIKGSKSLHMTVLFSNNMEKIELYSRSIKLLNLLVDKEFELSVLDKQEERLKKKLPLLSGQRMLELMKDSFPSAQSVNIPVLKVRDGNRVWDAEEDGISSNERHSAVSLNPVSSHFRQLRELLRVDNSSSGSRSKSSTDDGRSLSLASADYSLSGNSEESTRL</sequence>
<keyword evidence="5" id="KW-1185">Reference proteome</keyword>
<dbReference type="PROSITE" id="PS50106">
    <property type="entry name" value="PDZ"/>
    <property type="match status" value="1"/>
</dbReference>
<dbReference type="SMART" id="SM00228">
    <property type="entry name" value="PDZ"/>
    <property type="match status" value="1"/>
</dbReference>
<proteinExistence type="predicted"/>
<name>A0A5S6QE47_TRIMR</name>
<comment type="subcellular location">
    <subcellularLocation>
        <location evidence="1">Cytoplasm</location>
    </subcellularLocation>
</comment>
<feature type="domain" description="PDZ" evidence="4">
    <location>
        <begin position="157"/>
        <end position="234"/>
    </location>
</feature>
<dbReference type="Pfam" id="PF00595">
    <property type="entry name" value="PDZ"/>
    <property type="match status" value="1"/>
</dbReference>
<dbReference type="InterPro" id="IPR052122">
    <property type="entry name" value="Intracell_Traff_Signaling_Reg"/>
</dbReference>
<organism evidence="5 6">
    <name type="scientific">Trichuris muris</name>
    <name type="common">Mouse whipworm</name>
    <dbReference type="NCBI Taxonomy" id="70415"/>
    <lineage>
        <taxon>Eukaryota</taxon>
        <taxon>Metazoa</taxon>
        <taxon>Ecdysozoa</taxon>
        <taxon>Nematoda</taxon>
        <taxon>Enoplea</taxon>
        <taxon>Dorylaimia</taxon>
        <taxon>Trichinellida</taxon>
        <taxon>Trichuridae</taxon>
        <taxon>Trichuris</taxon>
    </lineage>
</organism>
<dbReference type="WBParaSite" id="TMUE_1000005498.1">
    <property type="protein sequence ID" value="TMUE_1000005498.1"/>
    <property type="gene ID" value="WBGene00288763"/>
</dbReference>
<feature type="compositionally biased region" description="Low complexity" evidence="3">
    <location>
        <begin position="372"/>
        <end position="383"/>
    </location>
</feature>
<reference evidence="6" key="1">
    <citation type="submission" date="2019-12" db="UniProtKB">
        <authorList>
            <consortium name="WormBaseParasite"/>
        </authorList>
    </citation>
    <scope>IDENTIFICATION</scope>
</reference>
<accession>A0A5S6QE47</accession>
<evidence type="ECO:0000256" key="3">
    <source>
        <dbReference type="SAM" id="MobiDB-lite"/>
    </source>
</evidence>
<protein>
    <submittedName>
        <fullName evidence="6">PDZ domain-containing protein</fullName>
    </submittedName>
</protein>
<evidence type="ECO:0000313" key="5">
    <source>
        <dbReference type="Proteomes" id="UP000046395"/>
    </source>
</evidence>
<evidence type="ECO:0000259" key="4">
    <source>
        <dbReference type="PROSITE" id="PS50106"/>
    </source>
</evidence>